<keyword evidence="2" id="KW-1185">Reference proteome</keyword>
<gene>
    <name evidence="1" type="ORF">ACFS25_22500</name>
</gene>
<dbReference type="EMBL" id="JBHUOM010000023">
    <property type="protein sequence ID" value="MFD2936570.1"/>
    <property type="molecule type" value="Genomic_DNA"/>
</dbReference>
<accession>A0ABW6AME9</accession>
<organism evidence="1 2">
    <name type="scientific">Spirosoma flavum</name>
    <dbReference type="NCBI Taxonomy" id="2048557"/>
    <lineage>
        <taxon>Bacteria</taxon>
        <taxon>Pseudomonadati</taxon>
        <taxon>Bacteroidota</taxon>
        <taxon>Cytophagia</taxon>
        <taxon>Cytophagales</taxon>
        <taxon>Cytophagaceae</taxon>
        <taxon>Spirosoma</taxon>
    </lineage>
</organism>
<evidence type="ECO:0000313" key="1">
    <source>
        <dbReference type="EMBL" id="MFD2936570.1"/>
    </source>
</evidence>
<comment type="caution">
    <text evidence="1">The sequence shown here is derived from an EMBL/GenBank/DDBJ whole genome shotgun (WGS) entry which is preliminary data.</text>
</comment>
<name>A0ABW6AME9_9BACT</name>
<reference evidence="2" key="1">
    <citation type="journal article" date="2019" name="Int. J. Syst. Evol. Microbiol.">
        <title>The Global Catalogue of Microorganisms (GCM) 10K type strain sequencing project: providing services to taxonomists for standard genome sequencing and annotation.</title>
        <authorList>
            <consortium name="The Broad Institute Genomics Platform"/>
            <consortium name="The Broad Institute Genome Sequencing Center for Infectious Disease"/>
            <person name="Wu L."/>
            <person name="Ma J."/>
        </authorList>
    </citation>
    <scope>NUCLEOTIDE SEQUENCE [LARGE SCALE GENOMIC DNA]</scope>
    <source>
        <strain evidence="2">KCTC 52490</strain>
    </source>
</reference>
<proteinExistence type="predicted"/>
<protein>
    <recommendedName>
        <fullName evidence="3">DUF4369 domain-containing protein</fullName>
    </recommendedName>
</protein>
<evidence type="ECO:0000313" key="2">
    <source>
        <dbReference type="Proteomes" id="UP001597512"/>
    </source>
</evidence>
<dbReference type="RefSeq" id="WP_381505477.1">
    <property type="nucleotide sequence ID" value="NZ_JBHUOM010000023.1"/>
</dbReference>
<evidence type="ECO:0008006" key="3">
    <source>
        <dbReference type="Google" id="ProtNLM"/>
    </source>
</evidence>
<dbReference type="Proteomes" id="UP001597512">
    <property type="component" value="Unassembled WGS sequence"/>
</dbReference>
<sequence length="196" mass="21860">MKYGILLLCLSAYHIHAQSRVSGLGEYMIGVTTPDSLKGIDFKEEGQAYVKGTLTLPCTHIRIFKASKVEIKGVFVANFSLFFYDNLLFKLSCDYSDELKKSFVLNYGEGVPSLQSSIPICTKEKGKPMLIWSETWRNNGVLAIVVHAKGYNDDCVMEQITRLSIASQQVSALTSDCELIDSHSFVEEFANLLNGR</sequence>